<gene>
    <name evidence="9" type="ORF">HMPREF1541_09442</name>
</gene>
<accession>W2SAE7</accession>
<dbReference type="InterPro" id="IPR004299">
    <property type="entry name" value="MBOAT_fam"/>
</dbReference>
<dbReference type="VEuPathDB" id="FungiDB:HMPREF1541_09442"/>
<evidence type="ECO:0000256" key="7">
    <source>
        <dbReference type="SAM" id="MobiDB-lite"/>
    </source>
</evidence>
<dbReference type="HOGENOM" id="CLU_011340_5_0_1"/>
<evidence type="ECO:0000256" key="1">
    <source>
        <dbReference type="ARBA" id="ARBA00004141"/>
    </source>
</evidence>
<dbReference type="OrthoDB" id="286734at2759"/>
<sequence length="594" mass="66848">MIPGIDKPFVALADATGASTDELKLIFSFLTSYPLAAILKRIPDRSPWMKNVFIISVSLFYLVGLFDLWSGIRTLFIDAAMTYAIAYYIDGSLMPWIGFVFLMGHMSVNHIHREILGQPSTIDITGAQMVNIMKLSAFCWNVHDGRLPESALTDSQKSRALTVMPPILKYTAWVLFFPSLMVGPAFDYADYNSYINTSMFDSPPGKPAPPTKKSRRIPRSGRPALMKCLTGLAWLGAYLALSPRFNTAAVTSRDYMSYSLLRRIGMLWALGIATRTKYYAVWTLTEGACILSGLGYNGMSPSTNTPRWDRLENVNPFGIELAQNSRAYLENWNKNTNYWLRNYVYLRVTPAGKKPGFRASLMTFGTSAFWHGFAPGYYLTFILAAFVQTVAKNFRRYIRPFFLAPFKDNSDKNPAALPTKRYYDFLSWLITQVSFSFVTAPFVLLSLHDSMMVWARVYFYVPIGVAAALAFFSPFLPFKKMLVKKLDARNQRPDGKLSRTHSHESLDPPTLLGLPHDPGAQIDDAIDEIRTEIEARRRRGSVVQMPTGNELRKMVEDKVGRGFKIETDKETGRIKVSVGGETAVVPQVGVKKDL</sequence>
<dbReference type="STRING" id="1220924.W2SAE7"/>
<feature type="transmembrane region" description="Helical" evidence="8">
    <location>
        <begin position="368"/>
        <end position="391"/>
    </location>
</feature>
<dbReference type="GO" id="GO:0030258">
    <property type="term" value="P:lipid modification"/>
    <property type="evidence" value="ECO:0007669"/>
    <property type="project" value="TreeGrafter"/>
</dbReference>
<evidence type="ECO:0000256" key="2">
    <source>
        <dbReference type="ARBA" id="ARBA00022679"/>
    </source>
</evidence>
<feature type="region of interest" description="Disordered" evidence="7">
    <location>
        <begin position="492"/>
        <end position="517"/>
    </location>
</feature>
<keyword evidence="10" id="KW-1185">Reference proteome</keyword>
<dbReference type="GeneID" id="19976781"/>
<keyword evidence="2" id="KW-0808">Transferase</keyword>
<feature type="compositionally biased region" description="Basic and acidic residues" evidence="7">
    <location>
        <begin position="492"/>
        <end position="506"/>
    </location>
</feature>
<dbReference type="FunCoup" id="W2SAE7">
    <property type="interactions" value="511"/>
</dbReference>
<evidence type="ECO:0000256" key="4">
    <source>
        <dbReference type="ARBA" id="ARBA00022989"/>
    </source>
</evidence>
<dbReference type="AlphaFoldDB" id="W2SAE7"/>
<organism evidence="9 10">
    <name type="scientific">Cyphellophora europaea (strain CBS 101466)</name>
    <name type="common">Phialophora europaea</name>
    <dbReference type="NCBI Taxonomy" id="1220924"/>
    <lineage>
        <taxon>Eukaryota</taxon>
        <taxon>Fungi</taxon>
        <taxon>Dikarya</taxon>
        <taxon>Ascomycota</taxon>
        <taxon>Pezizomycotina</taxon>
        <taxon>Eurotiomycetes</taxon>
        <taxon>Chaetothyriomycetidae</taxon>
        <taxon>Chaetothyriales</taxon>
        <taxon>Cyphellophoraceae</taxon>
        <taxon>Cyphellophora</taxon>
    </lineage>
</organism>
<dbReference type="RefSeq" id="XP_008712338.1">
    <property type="nucleotide sequence ID" value="XM_008714116.1"/>
</dbReference>
<dbReference type="Proteomes" id="UP000030752">
    <property type="component" value="Unassembled WGS sequence"/>
</dbReference>
<dbReference type="EMBL" id="KB822712">
    <property type="protein sequence ID" value="ETN45610.1"/>
    <property type="molecule type" value="Genomic_DNA"/>
</dbReference>
<keyword evidence="5 8" id="KW-0472">Membrane</keyword>
<comment type="subcellular location">
    <subcellularLocation>
        <location evidence="1">Membrane</location>
        <topology evidence="1">Multi-pass membrane protein</topology>
    </subcellularLocation>
</comment>
<evidence type="ECO:0000256" key="5">
    <source>
        <dbReference type="ARBA" id="ARBA00023136"/>
    </source>
</evidence>
<dbReference type="GO" id="GO:0005783">
    <property type="term" value="C:endoplasmic reticulum"/>
    <property type="evidence" value="ECO:0007669"/>
    <property type="project" value="TreeGrafter"/>
</dbReference>
<feature type="transmembrane region" description="Helical" evidence="8">
    <location>
        <begin position="279"/>
        <end position="299"/>
    </location>
</feature>
<dbReference type="InterPro" id="IPR049941">
    <property type="entry name" value="LPLAT_7/PORCN-like"/>
</dbReference>
<protein>
    <recommendedName>
        <fullName evidence="11">Lysophospholipid acyltransferase</fullName>
    </recommendedName>
</protein>
<feature type="transmembrane region" description="Helical" evidence="8">
    <location>
        <begin position="425"/>
        <end position="445"/>
    </location>
</feature>
<dbReference type="eggNOG" id="KOG2704">
    <property type="taxonomic scope" value="Eukaryota"/>
</dbReference>
<keyword evidence="6" id="KW-0012">Acyltransferase</keyword>
<evidence type="ECO:0000256" key="6">
    <source>
        <dbReference type="ARBA" id="ARBA00023315"/>
    </source>
</evidence>
<feature type="transmembrane region" description="Helical" evidence="8">
    <location>
        <begin position="84"/>
        <end position="103"/>
    </location>
</feature>
<dbReference type="Pfam" id="PF03062">
    <property type="entry name" value="MBOAT"/>
    <property type="match status" value="1"/>
</dbReference>
<evidence type="ECO:0000256" key="3">
    <source>
        <dbReference type="ARBA" id="ARBA00022692"/>
    </source>
</evidence>
<evidence type="ECO:0000313" key="9">
    <source>
        <dbReference type="EMBL" id="ETN45610.1"/>
    </source>
</evidence>
<evidence type="ECO:0000313" key="10">
    <source>
        <dbReference type="Proteomes" id="UP000030752"/>
    </source>
</evidence>
<dbReference type="InParanoid" id="W2SAE7"/>
<evidence type="ECO:0008006" key="11">
    <source>
        <dbReference type="Google" id="ProtNLM"/>
    </source>
</evidence>
<feature type="transmembrane region" description="Helical" evidence="8">
    <location>
        <begin position="457"/>
        <end position="476"/>
    </location>
</feature>
<dbReference type="PANTHER" id="PTHR13906">
    <property type="entry name" value="PORCUPINE"/>
    <property type="match status" value="1"/>
</dbReference>
<dbReference type="GO" id="GO:0016020">
    <property type="term" value="C:membrane"/>
    <property type="evidence" value="ECO:0007669"/>
    <property type="project" value="UniProtKB-SubCell"/>
</dbReference>
<reference evidence="9 10" key="1">
    <citation type="submission" date="2013-03" db="EMBL/GenBank/DDBJ databases">
        <title>The Genome Sequence of Phialophora europaea CBS 101466.</title>
        <authorList>
            <consortium name="The Broad Institute Genomics Platform"/>
            <person name="Cuomo C."/>
            <person name="de Hoog S."/>
            <person name="Gorbushina A."/>
            <person name="Walker B."/>
            <person name="Young S.K."/>
            <person name="Zeng Q."/>
            <person name="Gargeya S."/>
            <person name="Fitzgerald M."/>
            <person name="Haas B."/>
            <person name="Abouelleil A."/>
            <person name="Allen A.W."/>
            <person name="Alvarado L."/>
            <person name="Arachchi H.M."/>
            <person name="Berlin A.M."/>
            <person name="Chapman S.B."/>
            <person name="Gainer-Dewar J."/>
            <person name="Goldberg J."/>
            <person name="Griggs A."/>
            <person name="Gujja S."/>
            <person name="Hansen M."/>
            <person name="Howarth C."/>
            <person name="Imamovic A."/>
            <person name="Ireland A."/>
            <person name="Larimer J."/>
            <person name="McCowan C."/>
            <person name="Murphy C."/>
            <person name="Pearson M."/>
            <person name="Poon T.W."/>
            <person name="Priest M."/>
            <person name="Roberts A."/>
            <person name="Saif S."/>
            <person name="Shea T."/>
            <person name="Sisk P."/>
            <person name="Sykes S."/>
            <person name="Wortman J."/>
            <person name="Nusbaum C."/>
            <person name="Birren B."/>
        </authorList>
    </citation>
    <scope>NUCLEOTIDE SEQUENCE [LARGE SCALE GENOMIC DNA]</scope>
    <source>
        <strain evidence="9 10">CBS 101466</strain>
    </source>
</reference>
<proteinExistence type="predicted"/>
<keyword evidence="4 8" id="KW-1133">Transmembrane helix</keyword>
<dbReference type="GO" id="GO:0003841">
    <property type="term" value="F:1-acylglycerol-3-phosphate O-acyltransferase activity"/>
    <property type="evidence" value="ECO:0007669"/>
    <property type="project" value="TreeGrafter"/>
</dbReference>
<dbReference type="PANTHER" id="PTHR13906:SF4">
    <property type="entry name" value="LYSOPHOSPHOLIPID ACYLTRANSFERASE 6"/>
    <property type="match status" value="1"/>
</dbReference>
<feature type="transmembrane region" description="Helical" evidence="8">
    <location>
        <begin position="51"/>
        <end position="72"/>
    </location>
</feature>
<dbReference type="GO" id="GO:0046474">
    <property type="term" value="P:glycerophospholipid biosynthetic process"/>
    <property type="evidence" value="ECO:0007669"/>
    <property type="project" value="TreeGrafter"/>
</dbReference>
<dbReference type="GO" id="GO:0047184">
    <property type="term" value="F:1-acylglycerophosphocholine O-acyltransferase activity"/>
    <property type="evidence" value="ECO:0007669"/>
    <property type="project" value="TreeGrafter"/>
</dbReference>
<name>W2SAE7_CYPE1</name>
<keyword evidence="3 8" id="KW-0812">Transmembrane</keyword>
<evidence type="ECO:0000256" key="8">
    <source>
        <dbReference type="SAM" id="Phobius"/>
    </source>
</evidence>